<accession>A0A7Y6I5E9</accession>
<reference evidence="2 3" key="1">
    <citation type="submission" date="2020-06" db="EMBL/GenBank/DDBJ databases">
        <title>Nonomuraea sp. SMC257, a novel actinomycete isolated from soil.</title>
        <authorList>
            <person name="Chanama M."/>
        </authorList>
    </citation>
    <scope>NUCLEOTIDE SEQUENCE [LARGE SCALE GENOMIC DNA]</scope>
    <source>
        <strain evidence="2 3">SMC257</strain>
    </source>
</reference>
<proteinExistence type="predicted"/>
<comment type="caution">
    <text evidence="2">The sequence shown here is derived from an EMBL/GenBank/DDBJ whole genome shotgun (WGS) entry which is preliminary data.</text>
</comment>
<feature type="region of interest" description="Disordered" evidence="1">
    <location>
        <begin position="368"/>
        <end position="388"/>
    </location>
</feature>
<evidence type="ECO:0000256" key="1">
    <source>
        <dbReference type="SAM" id="MobiDB-lite"/>
    </source>
</evidence>
<evidence type="ECO:0000313" key="2">
    <source>
        <dbReference type="EMBL" id="NUW31463.1"/>
    </source>
</evidence>
<dbReference type="EMBL" id="JABWGN010000003">
    <property type="protein sequence ID" value="NUW31463.1"/>
    <property type="molecule type" value="Genomic_DNA"/>
</dbReference>
<evidence type="ECO:0000313" key="3">
    <source>
        <dbReference type="Proteomes" id="UP000586042"/>
    </source>
</evidence>
<dbReference type="Proteomes" id="UP000586042">
    <property type="component" value="Unassembled WGS sequence"/>
</dbReference>
<keyword evidence="3" id="KW-1185">Reference proteome</keyword>
<name>A0A7Y6I5E9_9ACTN</name>
<organism evidence="2 3">
    <name type="scientific">Nonomuraea montanisoli</name>
    <dbReference type="NCBI Taxonomy" id="2741721"/>
    <lineage>
        <taxon>Bacteria</taxon>
        <taxon>Bacillati</taxon>
        <taxon>Actinomycetota</taxon>
        <taxon>Actinomycetes</taxon>
        <taxon>Streptosporangiales</taxon>
        <taxon>Streptosporangiaceae</taxon>
        <taxon>Nonomuraea</taxon>
    </lineage>
</organism>
<gene>
    <name evidence="2" type="ORF">HTZ77_08500</name>
</gene>
<protein>
    <submittedName>
        <fullName evidence="2">Uncharacterized protein</fullName>
    </submittedName>
</protein>
<sequence>MTDIDYGLLGIPALPDTSAVSGHADALGTAAEFHGRLQGDGVGAFQPASEDEGGSADATRTYLAGQGGVLPEAGHLSHHAAMASGGVSVSGKTVAWAAGGIAAASVIATLALRASAVNPEGLAVLARARALAGELYSNLRVLTAKEGRVLRIIADQLKAAPRATRTMSLGERPAMSLGERPAIEFRLERAKTLLARADGRLVAQEGRIRTIKGDLADARWHERLRMKLKGKLDVEDLRDYSNGVYRYQPQLNPYLTREEQAVLERHAQTVYYKLRPVGDRVSANVHEAHTHLRAVDDLARNHPGFDMSEVGRSREWADDLVARARQADRDLDDLRRFDFAPQITVHRNPGGGYAEVQPHYHPSGRVWTGPGQPPAYRDIPAYPDIPGV</sequence>
<dbReference type="AlphaFoldDB" id="A0A7Y6I5E9"/>
<dbReference type="RefSeq" id="WP_175588917.1">
    <property type="nucleotide sequence ID" value="NZ_JABWGN010000003.1"/>
</dbReference>